<keyword evidence="1" id="KW-0472">Membrane</keyword>
<accession>A0ABW9XBP2</accession>
<organism evidence="2 3">
    <name type="scientific">Novosphingobium ovatum</name>
    <dbReference type="NCBI Taxonomy" id="1908523"/>
    <lineage>
        <taxon>Bacteria</taxon>
        <taxon>Pseudomonadati</taxon>
        <taxon>Pseudomonadota</taxon>
        <taxon>Alphaproteobacteria</taxon>
        <taxon>Sphingomonadales</taxon>
        <taxon>Sphingomonadaceae</taxon>
        <taxon>Novosphingobium</taxon>
    </lineage>
</organism>
<dbReference type="EMBL" id="JAAAPO010000002">
    <property type="protein sequence ID" value="NBC35954.1"/>
    <property type="molecule type" value="Genomic_DNA"/>
</dbReference>
<keyword evidence="1" id="KW-0812">Transmembrane</keyword>
<gene>
    <name evidence="2" type="ORF">GTZ99_05225</name>
</gene>
<dbReference type="Proteomes" id="UP000753724">
    <property type="component" value="Unassembled WGS sequence"/>
</dbReference>
<keyword evidence="3" id="KW-1185">Reference proteome</keyword>
<name>A0ABW9XBP2_9SPHN</name>
<proteinExistence type="predicted"/>
<protein>
    <recommendedName>
        <fullName evidence="4">Tripartite tricarboxylate transporter TctB family protein</fullName>
    </recommendedName>
</protein>
<feature type="transmembrane region" description="Helical" evidence="1">
    <location>
        <begin position="20"/>
        <end position="42"/>
    </location>
</feature>
<evidence type="ECO:0000313" key="3">
    <source>
        <dbReference type="Proteomes" id="UP000753724"/>
    </source>
</evidence>
<sequence length="151" mass="15411">MDCATYIARETRVSIAINTVLSLVFFVAVFGLSGPVMVWGAGHYVFDFGPQAFMIGLMATLVPGALAAKARRSGNVEAYPTPSRLPRLLMVRALLLGAASAVAAVALAAAVLMLAGATQLPLIPALAAKLVFGAALAAYITPIGLKAALAA</sequence>
<evidence type="ECO:0000313" key="2">
    <source>
        <dbReference type="EMBL" id="NBC35954.1"/>
    </source>
</evidence>
<evidence type="ECO:0000256" key="1">
    <source>
        <dbReference type="SAM" id="Phobius"/>
    </source>
</evidence>
<feature type="transmembrane region" description="Helical" evidence="1">
    <location>
        <begin position="122"/>
        <end position="145"/>
    </location>
</feature>
<comment type="caution">
    <text evidence="2">The sequence shown here is derived from an EMBL/GenBank/DDBJ whole genome shotgun (WGS) entry which is preliminary data.</text>
</comment>
<keyword evidence="1" id="KW-1133">Transmembrane helix</keyword>
<dbReference type="RefSeq" id="WP_161717655.1">
    <property type="nucleotide sequence ID" value="NZ_JAAAPO010000002.1"/>
</dbReference>
<evidence type="ECO:0008006" key="4">
    <source>
        <dbReference type="Google" id="ProtNLM"/>
    </source>
</evidence>
<reference evidence="3" key="1">
    <citation type="submission" date="2020-01" db="EMBL/GenBank/DDBJ databases">
        <title>Sphingomonas sp. strain CSW-10.</title>
        <authorList>
            <person name="Chen W.-M."/>
        </authorList>
    </citation>
    <scope>NUCLEOTIDE SEQUENCE [LARGE SCALE GENOMIC DNA]</scope>
    <source>
        <strain evidence="3">FSY-8</strain>
    </source>
</reference>
<feature type="transmembrane region" description="Helical" evidence="1">
    <location>
        <begin position="48"/>
        <end position="68"/>
    </location>
</feature>
<feature type="transmembrane region" description="Helical" evidence="1">
    <location>
        <begin position="89"/>
        <end position="116"/>
    </location>
</feature>